<sequence>MNIEVIAQLTMLTITVITGPLVIFFLAIRKGNL</sequence>
<dbReference type="InterPro" id="IPR010284">
    <property type="entry name" value="PSII_Ycf12_core-subunit"/>
</dbReference>
<keyword evidence="3 7" id="KW-0812">Transmembrane</keyword>
<evidence type="ECO:0000256" key="7">
    <source>
        <dbReference type="HAMAP-Rule" id="MF_01329"/>
    </source>
</evidence>
<keyword evidence="4 7" id="KW-1133">Transmembrane helix</keyword>
<keyword evidence="7" id="KW-0793">Thylakoid</keyword>
<comment type="subunit">
    <text evidence="7">PSII is composed of 1 copy each of membrane proteins PsbA, PsbB, PsbC, PsbD, PsbE, PsbF, PsbH, PsbI, PsbJ, PsbK, PsbL, PsbM, PsbT, PsbX, PsbY, PsbZ, Psb30/Ycf12, peripheral proteins of the oxygen-evolving complex and a large number of cofactors. It forms dimeric complexes.</text>
</comment>
<evidence type="ECO:0000256" key="3">
    <source>
        <dbReference type="ARBA" id="ARBA00022692"/>
    </source>
</evidence>
<organism evidence="8">
    <name type="scientific">Gnetum gnemon</name>
    <name type="common">Spanish joint-fir</name>
    <name type="synonym">Gnetum acutatum</name>
    <dbReference type="NCBI Taxonomy" id="3382"/>
    <lineage>
        <taxon>Eukaryota</taxon>
        <taxon>Viridiplantae</taxon>
        <taxon>Streptophyta</taxon>
        <taxon>Embryophyta</taxon>
        <taxon>Tracheophyta</taxon>
        <taxon>Spermatophyta</taxon>
        <taxon>Gnetopsida</taxon>
        <taxon>Gnetidae</taxon>
        <taxon>Gnetales</taxon>
        <taxon>Gnetaceae</taxon>
        <taxon>Gnetum</taxon>
    </lineage>
</organism>
<protein>
    <recommendedName>
        <fullName evidence="7">Photosystem II reaction center protein Psb30</fullName>
    </recommendedName>
    <alternativeName>
        <fullName evidence="7">Photosystem II reaction center protein Ycf12</fullName>
    </alternativeName>
</protein>
<dbReference type="GO" id="GO:0009523">
    <property type="term" value="C:photosystem II"/>
    <property type="evidence" value="ECO:0007669"/>
    <property type="project" value="UniProtKB-KW"/>
</dbReference>
<evidence type="ECO:0000313" key="8">
    <source>
        <dbReference type="EMBL" id="ANZ53637.1"/>
    </source>
</evidence>
<feature type="transmembrane region" description="Helical" evidence="7">
    <location>
        <begin position="6"/>
        <end position="28"/>
    </location>
</feature>
<gene>
    <name evidence="7 8" type="primary">ycf12</name>
    <name evidence="7" type="synonym">psb30</name>
</gene>
<dbReference type="GO" id="GO:0042651">
    <property type="term" value="C:thylakoid membrane"/>
    <property type="evidence" value="ECO:0007669"/>
    <property type="project" value="UniProtKB-UniRule"/>
</dbReference>
<keyword evidence="8" id="KW-0934">Plastid</keyword>
<dbReference type="AlphaFoldDB" id="A0A1B2IJV7"/>
<evidence type="ECO:0000256" key="5">
    <source>
        <dbReference type="ARBA" id="ARBA00023136"/>
    </source>
</evidence>
<evidence type="ECO:0000256" key="1">
    <source>
        <dbReference type="ARBA" id="ARBA00004167"/>
    </source>
</evidence>
<dbReference type="HAMAP" id="MF_01329">
    <property type="entry name" value="PSII_Psb30_Ycf12"/>
    <property type="match status" value="1"/>
</dbReference>
<keyword evidence="6 7" id="KW-0604">Photosystem II</keyword>
<evidence type="ECO:0000256" key="4">
    <source>
        <dbReference type="ARBA" id="ARBA00022989"/>
    </source>
</evidence>
<geneLocation type="plastid" evidence="8"/>
<keyword evidence="2 7" id="KW-0602">Photosynthesis</keyword>
<comment type="subcellular location">
    <subcellularLocation>
        <location evidence="7">Cellular thylakoid membrane</location>
        <topology evidence="7">Single-pass membrane protein</topology>
    </subcellularLocation>
    <subcellularLocation>
        <location evidence="1">Membrane</location>
        <topology evidence="1">Single-pass membrane protein</topology>
    </subcellularLocation>
</comment>
<reference evidence="8" key="1">
    <citation type="journal article" date="2016" name="Plant Syst. Evol.">
        <title>Resolving phylogenetic relationships and species delimitations in closely related gymnosperms using high-throughput NGS, Sanger sequencing and morphology.</title>
        <authorList>
            <person name="Hou C."/>
            <person name="Niklas W."/>
            <person name="Strijk J.S."/>
            <person name="Catarina R."/>
        </authorList>
    </citation>
    <scope>NUCLEOTIDE SEQUENCE</scope>
</reference>
<comment type="similarity">
    <text evidence="7">Belongs to the Psb30/Ycf12 family.</text>
</comment>
<evidence type="ECO:0000256" key="2">
    <source>
        <dbReference type="ARBA" id="ARBA00022531"/>
    </source>
</evidence>
<evidence type="ECO:0000256" key="6">
    <source>
        <dbReference type="ARBA" id="ARBA00023276"/>
    </source>
</evidence>
<name>A0A1B2IJV7_GNEGN</name>
<dbReference type="EMBL" id="KX385189">
    <property type="protein sequence ID" value="ANZ53637.1"/>
    <property type="molecule type" value="Genomic_DNA"/>
</dbReference>
<keyword evidence="5 7" id="KW-0472">Membrane</keyword>
<accession>A0A1B2IJV7</accession>
<dbReference type="Pfam" id="PF05969">
    <property type="entry name" value="PSII_Ycf12"/>
    <property type="match status" value="1"/>
</dbReference>
<dbReference type="NCBIfam" id="NF010239">
    <property type="entry name" value="PRK13686.1"/>
    <property type="match status" value="1"/>
</dbReference>
<dbReference type="GO" id="GO:0015979">
    <property type="term" value="P:photosynthesis"/>
    <property type="evidence" value="ECO:0007669"/>
    <property type="project" value="UniProtKB-KW"/>
</dbReference>
<proteinExistence type="inferred from homology"/>
<comment type="function">
    <text evidence="7">A core subunit of photosystem II (PSII), probably helps stabilize the reaction center.</text>
</comment>